<dbReference type="SUPFAM" id="SSF82171">
    <property type="entry name" value="DPP6 N-terminal domain-like"/>
    <property type="match status" value="1"/>
</dbReference>
<feature type="signal peptide" evidence="1">
    <location>
        <begin position="1"/>
        <end position="20"/>
    </location>
</feature>
<reference evidence="2 3" key="1">
    <citation type="submission" date="2020-08" db="EMBL/GenBank/DDBJ databases">
        <title>Genomic Encyclopedia of Type Strains, Phase IV (KMG-IV): sequencing the most valuable type-strain genomes for metagenomic binning, comparative biology and taxonomic classification.</title>
        <authorList>
            <person name="Goeker M."/>
        </authorList>
    </citation>
    <scope>NUCLEOTIDE SEQUENCE [LARGE SCALE GENOMIC DNA]</scope>
    <source>
        <strain evidence="2 3">DSM 29854</strain>
    </source>
</reference>
<evidence type="ECO:0000313" key="3">
    <source>
        <dbReference type="Proteomes" id="UP000563094"/>
    </source>
</evidence>
<gene>
    <name evidence="2" type="ORF">FHS90_000308</name>
</gene>
<dbReference type="InterPro" id="IPR036737">
    <property type="entry name" value="OmpA-like_sf"/>
</dbReference>
<sequence length="387" mass="42790">MKKTIYTIAILLSSAVYAHAQTAIKETRENIADLFIVGENLVLYTIKEKDGQYLYSERKGDQSTFKKETSLNGGAVNALIGSSAGGNEVYVYQKTGRKDHKIVIYRWDGASFQKAGEKPFPKIKNNSYNLGAYLSPDQNTLFMAADLGRTKGYDDIYLSKWEGGKWSKPTGLGTPPNTREAEFSPYVMNDSLFFSRKSGDQASVYSMPIGGGSKPTGEAVKFSTRVNRENAFNSAYKRLGENEMWITRTADGNYTAYVNGPDPVVSKVELEPAPEPVAIEPAAVPVPTTLTVSYGFNEVYMTDAAAAELDGFLAQLPDGASLWVKGYSDNIGPAKGKVRVAQQRARLLQKYIEMKHRQRSFKFETQSEVLGSRGPEARKVEIHLHAR</sequence>
<dbReference type="EMBL" id="JACJIQ010000001">
    <property type="protein sequence ID" value="MBA9075611.1"/>
    <property type="molecule type" value="Genomic_DNA"/>
</dbReference>
<dbReference type="RefSeq" id="WP_182511301.1">
    <property type="nucleotide sequence ID" value="NZ_JACJIQ010000001.1"/>
</dbReference>
<protein>
    <submittedName>
        <fullName evidence="2">Outer membrane protein OmpA-like peptidoglycan-associated protein</fullName>
    </submittedName>
</protein>
<dbReference type="Proteomes" id="UP000563094">
    <property type="component" value="Unassembled WGS sequence"/>
</dbReference>
<dbReference type="SUPFAM" id="SSF103088">
    <property type="entry name" value="OmpA-like"/>
    <property type="match status" value="1"/>
</dbReference>
<feature type="chain" id="PRO_5032970996" evidence="1">
    <location>
        <begin position="21"/>
        <end position="387"/>
    </location>
</feature>
<name>A0A839GP39_9BACT</name>
<keyword evidence="1" id="KW-0732">Signal</keyword>
<evidence type="ECO:0000313" key="2">
    <source>
        <dbReference type="EMBL" id="MBA9075611.1"/>
    </source>
</evidence>
<evidence type="ECO:0000256" key="1">
    <source>
        <dbReference type="SAM" id="SignalP"/>
    </source>
</evidence>
<proteinExistence type="predicted"/>
<comment type="caution">
    <text evidence="2">The sequence shown here is derived from an EMBL/GenBank/DDBJ whole genome shotgun (WGS) entry which is preliminary data.</text>
</comment>
<organism evidence="2 3">
    <name type="scientific">Rufibacter quisquiliarum</name>
    <dbReference type="NCBI Taxonomy" id="1549639"/>
    <lineage>
        <taxon>Bacteria</taxon>
        <taxon>Pseudomonadati</taxon>
        <taxon>Bacteroidota</taxon>
        <taxon>Cytophagia</taxon>
        <taxon>Cytophagales</taxon>
        <taxon>Hymenobacteraceae</taxon>
        <taxon>Rufibacter</taxon>
    </lineage>
</organism>
<dbReference type="AlphaFoldDB" id="A0A839GP39"/>
<keyword evidence="3" id="KW-1185">Reference proteome</keyword>
<accession>A0A839GP39</accession>